<dbReference type="Pfam" id="PF01268">
    <property type="entry name" value="FTHFS"/>
    <property type="match status" value="1"/>
</dbReference>
<proteinExistence type="predicted"/>
<evidence type="ECO:0000256" key="3">
    <source>
        <dbReference type="ARBA" id="ARBA00022741"/>
    </source>
</evidence>
<evidence type="ECO:0000313" key="6">
    <source>
        <dbReference type="Proteomes" id="UP000018945"/>
    </source>
</evidence>
<dbReference type="Proteomes" id="UP000018945">
    <property type="component" value="Unassembled WGS sequence"/>
</dbReference>
<name>W3TZR7_BARQI</name>
<sequence>MNDRALRNIVISLSRVPMVFHIKQVLILLLHQKLWLFFCLAKNLENLTQRLKKIVVTYRYDKIPVTAADLNVEKVQ</sequence>
<evidence type="ECO:0000256" key="4">
    <source>
        <dbReference type="ARBA" id="ARBA00022840"/>
    </source>
</evidence>
<dbReference type="InterPro" id="IPR027417">
    <property type="entry name" value="P-loop_NTPase"/>
</dbReference>
<keyword evidence="4" id="KW-0067">ATP-binding</keyword>
<dbReference type="GO" id="GO:0005524">
    <property type="term" value="F:ATP binding"/>
    <property type="evidence" value="ECO:0007669"/>
    <property type="project" value="UniProtKB-KW"/>
</dbReference>
<dbReference type="GO" id="GO:0004329">
    <property type="term" value="F:formate-tetrahydrofolate ligase activity"/>
    <property type="evidence" value="ECO:0007669"/>
    <property type="project" value="InterPro"/>
</dbReference>
<organism evidence="5 6">
    <name type="scientific">Bartonella quintana JK 73</name>
    <dbReference type="NCBI Taxonomy" id="1402976"/>
    <lineage>
        <taxon>Bacteria</taxon>
        <taxon>Pseudomonadati</taxon>
        <taxon>Pseudomonadota</taxon>
        <taxon>Alphaproteobacteria</taxon>
        <taxon>Hyphomicrobiales</taxon>
        <taxon>Bartonellaceae</taxon>
        <taxon>Bartonella</taxon>
    </lineage>
</organism>
<reference evidence="5 6" key="1">
    <citation type="submission" date="2013-12" db="EMBL/GenBank/DDBJ databases">
        <title>The Genome Sequence of Bartonella quintana JK 73.</title>
        <authorList>
            <consortium name="The Broad Institute Genomics Platform"/>
            <consortium name="The Broad Institute Genome Sequencing Center for Infectious Disease"/>
            <person name="Feldgarden M."/>
            <person name="Kirby J."/>
            <person name="Birtles R."/>
            <person name="Dasch G."/>
            <person name="Hendrix L."/>
            <person name="Koehler J."/>
            <person name="Kosoy M."/>
            <person name="Young S."/>
            <person name="Zeng Q."/>
            <person name="Gargeya S."/>
            <person name="Fitzgerald M."/>
            <person name="Abouelleil A."/>
            <person name="Alvarado L."/>
            <person name="Chapman S.B."/>
            <person name="Gainer-Dewar J."/>
            <person name="Goldberg J."/>
            <person name="Griggs A."/>
            <person name="Gujja S."/>
            <person name="Hansen M."/>
            <person name="Howarth C."/>
            <person name="Imamovic A."/>
            <person name="Ireland A."/>
            <person name="Larimer J."/>
            <person name="McCowan C."/>
            <person name="Murphy C."/>
            <person name="Pearson M."/>
            <person name="Poon T.W."/>
            <person name="Priest M."/>
            <person name="Roberts A."/>
            <person name="Saif S."/>
            <person name="Shea T."/>
            <person name="Sykes S."/>
            <person name="Wortman J."/>
            <person name="Nusbaum C."/>
            <person name="Birren B."/>
        </authorList>
    </citation>
    <scope>NUCLEOTIDE SEQUENCE [LARGE SCALE GENOMIC DNA]</scope>
    <source>
        <strain evidence="5 6">JK 73</strain>
    </source>
</reference>
<dbReference type="InterPro" id="IPR000559">
    <property type="entry name" value="Formate_THF_ligase"/>
</dbReference>
<keyword evidence="1" id="KW-0554">One-carbon metabolism</keyword>
<dbReference type="Gene3D" id="3.30.1510.10">
    <property type="entry name" value="Domain 2, N(10)-formyltetrahydrofolate synthetase"/>
    <property type="match status" value="1"/>
</dbReference>
<dbReference type="EMBL" id="AZZX01000006">
    <property type="protein sequence ID" value="ETS16846.1"/>
    <property type="molecule type" value="Genomic_DNA"/>
</dbReference>
<dbReference type="HOGENOM" id="CLU_2647182_0_0_5"/>
<comment type="caution">
    <text evidence="5">The sequence shown here is derived from an EMBL/GenBank/DDBJ whole genome shotgun (WGS) entry which is preliminary data.</text>
</comment>
<gene>
    <name evidence="5" type="ORF">Q649_00404</name>
</gene>
<keyword evidence="3" id="KW-0547">Nucleotide-binding</keyword>
<dbReference type="GO" id="GO:0006730">
    <property type="term" value="P:one-carbon metabolic process"/>
    <property type="evidence" value="ECO:0007669"/>
    <property type="project" value="UniProtKB-KW"/>
</dbReference>
<evidence type="ECO:0000256" key="2">
    <source>
        <dbReference type="ARBA" id="ARBA00022598"/>
    </source>
</evidence>
<dbReference type="AlphaFoldDB" id="W3TZR7"/>
<accession>W3TZR7</accession>
<evidence type="ECO:0000313" key="5">
    <source>
        <dbReference type="EMBL" id="ETS16846.1"/>
    </source>
</evidence>
<protein>
    <submittedName>
        <fullName evidence="5">Uncharacterized protein</fullName>
    </submittedName>
</protein>
<dbReference type="PATRIC" id="fig|1402976.3.peg.517"/>
<keyword evidence="2" id="KW-0436">Ligase</keyword>
<dbReference type="SUPFAM" id="SSF52540">
    <property type="entry name" value="P-loop containing nucleoside triphosphate hydrolases"/>
    <property type="match status" value="1"/>
</dbReference>
<evidence type="ECO:0000256" key="1">
    <source>
        <dbReference type="ARBA" id="ARBA00022563"/>
    </source>
</evidence>